<dbReference type="GO" id="GO:0009408">
    <property type="term" value="P:response to heat"/>
    <property type="evidence" value="ECO:0007669"/>
    <property type="project" value="InterPro"/>
</dbReference>
<keyword evidence="1 6" id="KW-0346">Stress response</keyword>
<feature type="region of interest" description="Disordered" evidence="4">
    <location>
        <begin position="130"/>
        <end position="155"/>
    </location>
</feature>
<dbReference type="InParanoid" id="E8R6M8"/>
<reference evidence="6 7" key="2">
    <citation type="journal article" date="2011" name="Stand. Genomic Sci.">
        <title>Complete genome sequence of Isosphaera pallida type strain (IS1B).</title>
        <authorList>
            <consortium name="US DOE Joint Genome Institute (JGI-PGF)"/>
            <person name="Goker M."/>
            <person name="Cleland D."/>
            <person name="Saunders E."/>
            <person name="Lapidus A."/>
            <person name="Nolan M."/>
            <person name="Lucas S."/>
            <person name="Hammon N."/>
            <person name="Deshpande S."/>
            <person name="Cheng J.F."/>
            <person name="Tapia R."/>
            <person name="Han C."/>
            <person name="Goodwin L."/>
            <person name="Pitluck S."/>
            <person name="Liolios K."/>
            <person name="Pagani I."/>
            <person name="Ivanova N."/>
            <person name="Mavromatis K."/>
            <person name="Pati A."/>
            <person name="Chen A."/>
            <person name="Palaniappan K."/>
            <person name="Land M."/>
            <person name="Hauser L."/>
            <person name="Chang Y.J."/>
            <person name="Jeffries C.D."/>
            <person name="Detter J.C."/>
            <person name="Beck B."/>
            <person name="Woyke T."/>
            <person name="Bristow J."/>
            <person name="Eisen J.A."/>
            <person name="Markowitz V."/>
            <person name="Hugenholtz P."/>
            <person name="Kyrpides N.C."/>
            <person name="Klenk H.P."/>
        </authorList>
    </citation>
    <scope>NUCLEOTIDE SEQUENCE [LARGE SCALE GENOMIC DNA]</scope>
    <source>
        <strain evidence="7">ATCC 43644 / DSM 9630 / IS1B</strain>
    </source>
</reference>
<reference key="1">
    <citation type="submission" date="2010-11" db="EMBL/GenBank/DDBJ databases">
        <title>The complete sequence of chromosome of Isophaera pallida ATCC 43644.</title>
        <authorList>
            <consortium name="US DOE Joint Genome Institute (JGI-PGF)"/>
            <person name="Lucas S."/>
            <person name="Copeland A."/>
            <person name="Lapidus A."/>
            <person name="Bruce D."/>
            <person name="Goodwin L."/>
            <person name="Pitluck S."/>
            <person name="Kyrpides N."/>
            <person name="Mavromatis K."/>
            <person name="Pagani I."/>
            <person name="Ivanova N."/>
            <person name="Saunders E."/>
            <person name="Brettin T."/>
            <person name="Detter J.C."/>
            <person name="Han C."/>
            <person name="Tapia R."/>
            <person name="Land M."/>
            <person name="Hauser L."/>
            <person name="Markowitz V."/>
            <person name="Cheng J.-F."/>
            <person name="Hugenholtz P."/>
            <person name="Woyke T."/>
            <person name="Wu D."/>
            <person name="Eisen J.A."/>
        </authorList>
    </citation>
    <scope>NUCLEOTIDE SEQUENCE</scope>
    <source>
        <strain>ATCC 43644</strain>
    </source>
</reference>
<dbReference type="STRING" id="575540.Isop_2362"/>
<dbReference type="Proteomes" id="UP000008631">
    <property type="component" value="Chromosome"/>
</dbReference>
<dbReference type="RefSeq" id="WP_013565227.1">
    <property type="nucleotide sequence ID" value="NC_014962.1"/>
</dbReference>
<dbReference type="AlphaFoldDB" id="E8R6M8"/>
<dbReference type="Gene3D" id="2.60.40.790">
    <property type="match status" value="1"/>
</dbReference>
<dbReference type="InterPro" id="IPR008978">
    <property type="entry name" value="HSP20-like_chaperone"/>
</dbReference>
<dbReference type="EMBL" id="CP002353">
    <property type="protein sequence ID" value="ADV62939.1"/>
    <property type="molecule type" value="Genomic_DNA"/>
</dbReference>
<evidence type="ECO:0000313" key="7">
    <source>
        <dbReference type="Proteomes" id="UP000008631"/>
    </source>
</evidence>
<dbReference type="CDD" id="cd06464">
    <property type="entry name" value="ACD_sHsps-like"/>
    <property type="match status" value="1"/>
</dbReference>
<evidence type="ECO:0000256" key="2">
    <source>
        <dbReference type="PROSITE-ProRule" id="PRU00285"/>
    </source>
</evidence>
<protein>
    <submittedName>
        <fullName evidence="6">Heat shock protein Hsp20</fullName>
    </submittedName>
</protein>
<keyword evidence="7" id="KW-1185">Reference proteome</keyword>
<dbReference type="PANTHER" id="PTHR46733:SF4">
    <property type="entry name" value="HEAT SHOCK PROTEIN 21, CHLOROPLASTIC"/>
    <property type="match status" value="1"/>
</dbReference>
<dbReference type="OrthoDB" id="267530at2"/>
<evidence type="ECO:0000256" key="3">
    <source>
        <dbReference type="RuleBase" id="RU003616"/>
    </source>
</evidence>
<dbReference type="eggNOG" id="COG0071">
    <property type="taxonomic scope" value="Bacteria"/>
</dbReference>
<feature type="domain" description="SHSP" evidence="5">
    <location>
        <begin position="30"/>
        <end position="142"/>
    </location>
</feature>
<evidence type="ECO:0000256" key="1">
    <source>
        <dbReference type="ARBA" id="ARBA00023016"/>
    </source>
</evidence>
<gene>
    <name evidence="6" type="ordered locus">Isop_2362</name>
</gene>
<evidence type="ECO:0000256" key="4">
    <source>
        <dbReference type="SAM" id="MobiDB-lite"/>
    </source>
</evidence>
<dbReference type="KEGG" id="ipa:Isop_2362"/>
<dbReference type="SUPFAM" id="SSF49764">
    <property type="entry name" value="HSP20-like chaperones"/>
    <property type="match status" value="1"/>
</dbReference>
<comment type="similarity">
    <text evidence="2 3">Belongs to the small heat shock protein (HSP20) family.</text>
</comment>
<dbReference type="Pfam" id="PF00011">
    <property type="entry name" value="HSP20"/>
    <property type="match status" value="1"/>
</dbReference>
<accession>E8R6M8</accession>
<sequence>MLVKNSLMSLDLDRAFAELEALARQMTRTAPVGGINVPVSMWREGEQLLIELDVPGVAEDDLELTVNDGRLIIQGERKPREGVTFAFNTRGFGKFEQVIGLPKDIDGESVQAELRHGVLTLRFSQRPEARPRKITLKPIAGPQTVESNGNSSSGS</sequence>
<dbReference type="PROSITE" id="PS01031">
    <property type="entry name" value="SHSP"/>
    <property type="match status" value="1"/>
</dbReference>
<name>E8R6M8_ISOPI</name>
<dbReference type="InterPro" id="IPR044587">
    <property type="entry name" value="HSP21-like"/>
</dbReference>
<evidence type="ECO:0000259" key="5">
    <source>
        <dbReference type="PROSITE" id="PS01031"/>
    </source>
</evidence>
<dbReference type="InterPro" id="IPR002068">
    <property type="entry name" value="A-crystallin/Hsp20_dom"/>
</dbReference>
<feature type="compositionally biased region" description="Polar residues" evidence="4">
    <location>
        <begin position="144"/>
        <end position="155"/>
    </location>
</feature>
<organism evidence="6 7">
    <name type="scientific">Isosphaera pallida (strain ATCC 43644 / DSM 9630 / IS1B)</name>
    <dbReference type="NCBI Taxonomy" id="575540"/>
    <lineage>
        <taxon>Bacteria</taxon>
        <taxon>Pseudomonadati</taxon>
        <taxon>Planctomycetota</taxon>
        <taxon>Planctomycetia</taxon>
        <taxon>Isosphaerales</taxon>
        <taxon>Isosphaeraceae</taxon>
        <taxon>Isosphaera</taxon>
    </lineage>
</organism>
<dbReference type="HOGENOM" id="CLU_046737_12_1_0"/>
<proteinExistence type="inferred from homology"/>
<evidence type="ECO:0000313" key="6">
    <source>
        <dbReference type="EMBL" id="ADV62939.1"/>
    </source>
</evidence>
<dbReference type="PANTHER" id="PTHR46733">
    <property type="entry name" value="26.5 KDA HEAT SHOCK PROTEIN, MITOCHONDRIAL"/>
    <property type="match status" value="1"/>
</dbReference>